<dbReference type="InterPro" id="IPR009057">
    <property type="entry name" value="Homeodomain-like_sf"/>
</dbReference>
<comment type="caution">
    <text evidence="5">The sequence shown here is derived from an EMBL/GenBank/DDBJ whole genome shotgun (WGS) entry which is preliminary data.</text>
</comment>
<dbReference type="GO" id="GO:0043565">
    <property type="term" value="F:sequence-specific DNA binding"/>
    <property type="evidence" value="ECO:0007669"/>
    <property type="project" value="InterPro"/>
</dbReference>
<evidence type="ECO:0000313" key="6">
    <source>
        <dbReference type="Proteomes" id="UP000004622"/>
    </source>
</evidence>
<sequence length="293" mass="31983">MSNQPADLMEVSGALPELAVEHFSKRFGLIVRGAKQPFRDGMEASALMPPGIYVSVQIRGKTASGAAGDEKPIRNHGMTGLAVREATDWRASIGVANVEVLGVAMELAQIRACGLEDQFSSLFQEDENIRQFQRAASFRAIDQARRALASDLTDPLQVLRLEADVLDIFLEGVQGLRARSENASSRSRGALLSLSDDVEADLGRDWTMSDLARSAGMSARSLSTRFRSEFGCTPFAFLRERRLLRARDLVADSDMSFGAIAGLVGFGTAAHFSTAFKQRFGRSPMAFRQDPDF</sequence>
<dbReference type="PANTHER" id="PTHR46796:SF6">
    <property type="entry name" value="ARAC SUBFAMILY"/>
    <property type="match status" value="1"/>
</dbReference>
<protein>
    <recommendedName>
        <fullName evidence="4">HTH araC/xylS-type domain-containing protein</fullName>
    </recommendedName>
</protein>
<dbReference type="AlphaFoldDB" id="I5BVD2"/>
<proteinExistence type="predicted"/>
<dbReference type="PROSITE" id="PS01124">
    <property type="entry name" value="HTH_ARAC_FAMILY_2"/>
    <property type="match status" value="1"/>
</dbReference>
<feature type="domain" description="HTH araC/xylS-type" evidence="4">
    <location>
        <begin position="192"/>
        <end position="290"/>
    </location>
</feature>
<organism evidence="5 6">
    <name type="scientific">Nitratireductor aquibiodomus RA22</name>
    <dbReference type="NCBI Taxonomy" id="1189611"/>
    <lineage>
        <taxon>Bacteria</taxon>
        <taxon>Pseudomonadati</taxon>
        <taxon>Pseudomonadota</taxon>
        <taxon>Alphaproteobacteria</taxon>
        <taxon>Hyphomicrobiales</taxon>
        <taxon>Phyllobacteriaceae</taxon>
        <taxon>Nitratireductor</taxon>
    </lineage>
</organism>
<dbReference type="InterPro" id="IPR050204">
    <property type="entry name" value="AraC_XylS_family_regulators"/>
</dbReference>
<evidence type="ECO:0000259" key="4">
    <source>
        <dbReference type="PROSITE" id="PS01124"/>
    </source>
</evidence>
<keyword evidence="3" id="KW-0804">Transcription</keyword>
<reference evidence="5 6" key="1">
    <citation type="journal article" date="2012" name="J. Bacteriol.">
        <title>Genome Sequence of Nitratireductor aquibiodomus Strain RA22.</title>
        <authorList>
            <person name="Singh A."/>
            <person name="Jangir P.K."/>
            <person name="Kumari C."/>
            <person name="Sharma R."/>
        </authorList>
    </citation>
    <scope>NUCLEOTIDE SEQUENCE [LARGE SCALE GENOMIC DNA]</scope>
    <source>
        <strain evidence="5 6">RA22</strain>
    </source>
</reference>
<dbReference type="RefSeq" id="WP_007009383.1">
    <property type="nucleotide sequence ID" value="NZ_AJXZ01000038.1"/>
</dbReference>
<evidence type="ECO:0000256" key="2">
    <source>
        <dbReference type="ARBA" id="ARBA00023125"/>
    </source>
</evidence>
<dbReference type="Gene3D" id="1.10.10.60">
    <property type="entry name" value="Homeodomain-like"/>
    <property type="match status" value="1"/>
</dbReference>
<dbReference type="Pfam" id="PF12833">
    <property type="entry name" value="HTH_18"/>
    <property type="match status" value="1"/>
</dbReference>
<gene>
    <name evidence="5" type="ORF">A33O_15196</name>
</gene>
<dbReference type="EMBL" id="AJXZ01000038">
    <property type="protein sequence ID" value="EIM73534.1"/>
    <property type="molecule type" value="Genomic_DNA"/>
</dbReference>
<evidence type="ECO:0000256" key="3">
    <source>
        <dbReference type="ARBA" id="ARBA00023163"/>
    </source>
</evidence>
<dbReference type="SUPFAM" id="SSF46689">
    <property type="entry name" value="Homeodomain-like"/>
    <property type="match status" value="2"/>
</dbReference>
<dbReference type="GO" id="GO:0003700">
    <property type="term" value="F:DNA-binding transcription factor activity"/>
    <property type="evidence" value="ECO:0007669"/>
    <property type="project" value="InterPro"/>
</dbReference>
<dbReference type="OrthoDB" id="9802263at2"/>
<dbReference type="InterPro" id="IPR018060">
    <property type="entry name" value="HTH_AraC"/>
</dbReference>
<name>I5BVD2_9HYPH</name>
<dbReference type="PATRIC" id="fig|1189611.3.peg.3072"/>
<dbReference type="PANTHER" id="PTHR46796">
    <property type="entry name" value="HTH-TYPE TRANSCRIPTIONAL ACTIVATOR RHAS-RELATED"/>
    <property type="match status" value="1"/>
</dbReference>
<evidence type="ECO:0000256" key="1">
    <source>
        <dbReference type="ARBA" id="ARBA00023015"/>
    </source>
</evidence>
<dbReference type="SMART" id="SM00342">
    <property type="entry name" value="HTH_ARAC"/>
    <property type="match status" value="1"/>
</dbReference>
<keyword evidence="2" id="KW-0238">DNA-binding</keyword>
<accession>I5BVD2</accession>
<keyword evidence="1" id="KW-0805">Transcription regulation</keyword>
<dbReference type="Proteomes" id="UP000004622">
    <property type="component" value="Unassembled WGS sequence"/>
</dbReference>
<evidence type="ECO:0000313" key="5">
    <source>
        <dbReference type="EMBL" id="EIM73534.1"/>
    </source>
</evidence>